<accession>A0A7H0VEM1</accession>
<keyword evidence="1" id="KW-0812">Transmembrane</keyword>
<dbReference type="RefSeq" id="WP_210758704.1">
    <property type="nucleotide sequence ID" value="NZ_CP060139.1"/>
</dbReference>
<reference evidence="2 3" key="1">
    <citation type="submission" date="2020-08" db="EMBL/GenBank/DDBJ databases">
        <title>Croceimicrobium hydrocarbonivorans gen. nov., sp. nov., a novel marine bacterium isolated from a bacterial consortium that degrades polyethylene terephthalate.</title>
        <authorList>
            <person name="Liu R."/>
        </authorList>
    </citation>
    <scope>NUCLEOTIDE SEQUENCE [LARGE SCALE GENOMIC DNA]</scope>
    <source>
        <strain evidence="2 3">A20-9</strain>
    </source>
</reference>
<evidence type="ECO:0000313" key="2">
    <source>
        <dbReference type="EMBL" id="QNR24169.1"/>
    </source>
</evidence>
<proteinExistence type="predicted"/>
<name>A0A7H0VEM1_9FLAO</name>
<feature type="transmembrane region" description="Helical" evidence="1">
    <location>
        <begin position="20"/>
        <end position="39"/>
    </location>
</feature>
<feature type="transmembrane region" description="Helical" evidence="1">
    <location>
        <begin position="133"/>
        <end position="153"/>
    </location>
</feature>
<feature type="transmembrane region" description="Helical" evidence="1">
    <location>
        <begin position="78"/>
        <end position="98"/>
    </location>
</feature>
<evidence type="ECO:0000313" key="3">
    <source>
        <dbReference type="Proteomes" id="UP000516305"/>
    </source>
</evidence>
<feature type="transmembrane region" description="Helical" evidence="1">
    <location>
        <begin position="107"/>
        <end position="127"/>
    </location>
</feature>
<organism evidence="2 3">
    <name type="scientific">Croceimicrobium hydrocarbonivorans</name>
    <dbReference type="NCBI Taxonomy" id="2761580"/>
    <lineage>
        <taxon>Bacteria</taxon>
        <taxon>Pseudomonadati</taxon>
        <taxon>Bacteroidota</taxon>
        <taxon>Flavobacteriia</taxon>
        <taxon>Flavobacteriales</taxon>
        <taxon>Owenweeksiaceae</taxon>
        <taxon>Croceimicrobium</taxon>
    </lineage>
</organism>
<sequence>MIYNTSFPPWYPGTMAMVIHPGYLFYIFIVLAVVIVGWINIKSLNKANQYLTYLCTLVFVSEVSAKLAVLLGHSNHPFYHNLLPIQGIGYGLIFSYFLSNLRTRGNWFIYLGVLFALISAGISAVSYNGKFGFPSTNISLLSILMIFGSLYLYYRIILSPSEKSLFQLGSFWFATGNLFFYAGTFLIFGLYQWIVDKNAPLPIWVPNAIRVLNVIMYGSYLVSISLNAKEKNH</sequence>
<evidence type="ECO:0000256" key="1">
    <source>
        <dbReference type="SAM" id="Phobius"/>
    </source>
</evidence>
<feature type="transmembrane region" description="Helical" evidence="1">
    <location>
        <begin position="208"/>
        <end position="228"/>
    </location>
</feature>
<keyword evidence="3" id="KW-1185">Reference proteome</keyword>
<feature type="transmembrane region" description="Helical" evidence="1">
    <location>
        <begin position="165"/>
        <end position="188"/>
    </location>
</feature>
<gene>
    <name evidence="2" type="ORF">H4K34_17635</name>
</gene>
<feature type="transmembrane region" description="Helical" evidence="1">
    <location>
        <begin position="51"/>
        <end position="72"/>
    </location>
</feature>
<dbReference type="KEGG" id="chyd:H4K34_17635"/>
<dbReference type="EMBL" id="CP060139">
    <property type="protein sequence ID" value="QNR24169.1"/>
    <property type="molecule type" value="Genomic_DNA"/>
</dbReference>
<keyword evidence="1" id="KW-1133">Transmembrane helix</keyword>
<dbReference type="Proteomes" id="UP000516305">
    <property type="component" value="Chromosome"/>
</dbReference>
<dbReference type="AlphaFoldDB" id="A0A7H0VEM1"/>
<protein>
    <submittedName>
        <fullName evidence="2">Uncharacterized protein</fullName>
    </submittedName>
</protein>
<keyword evidence="1" id="KW-0472">Membrane</keyword>